<protein>
    <submittedName>
        <fullName evidence="1">Uncharacterized protein</fullName>
    </submittedName>
</protein>
<reference evidence="1 2" key="1">
    <citation type="submission" date="2020-08" db="EMBL/GenBank/DDBJ databases">
        <title>Sequencing the genomes of 1000 actinobacteria strains.</title>
        <authorList>
            <person name="Klenk H.-P."/>
        </authorList>
    </citation>
    <scope>NUCLEOTIDE SEQUENCE [LARGE SCALE GENOMIC DNA]</scope>
    <source>
        <strain evidence="1 2">DSM 45809</strain>
    </source>
</reference>
<sequence length="214" mass="22413">MRGRDAAAVAINDAGVVAGALGAAPDEVPARWASVTAAPVPLPLPPGATHGVVEGLDEDGTVVGRVGSETGLDSGYLWWPGGTGQAMRLPTVDGRRASAFWPTSISNGWVAGDAVFESPRQREFTPMRYRITSGAYERLDGLWRAELITPNGWVAGAGEDTPALLAGPAPVRLPGLDREAASYMLTSISDDGRTISGYSSGPDVSNDPLLWRCR</sequence>
<dbReference type="Proteomes" id="UP000546162">
    <property type="component" value="Unassembled WGS sequence"/>
</dbReference>
<gene>
    <name evidence="1" type="ORF">BJY16_003019</name>
</gene>
<proteinExistence type="predicted"/>
<accession>A0A7W7M785</accession>
<evidence type="ECO:0000313" key="2">
    <source>
        <dbReference type="Proteomes" id="UP000546162"/>
    </source>
</evidence>
<dbReference type="RefSeq" id="WP_185040081.1">
    <property type="nucleotide sequence ID" value="NZ_BAABFG010000005.1"/>
</dbReference>
<dbReference type="AlphaFoldDB" id="A0A7W7M785"/>
<organism evidence="1 2">
    <name type="scientific">Actinoplanes octamycinicus</name>
    <dbReference type="NCBI Taxonomy" id="135948"/>
    <lineage>
        <taxon>Bacteria</taxon>
        <taxon>Bacillati</taxon>
        <taxon>Actinomycetota</taxon>
        <taxon>Actinomycetes</taxon>
        <taxon>Micromonosporales</taxon>
        <taxon>Micromonosporaceae</taxon>
        <taxon>Actinoplanes</taxon>
    </lineage>
</organism>
<comment type="caution">
    <text evidence="1">The sequence shown here is derived from an EMBL/GenBank/DDBJ whole genome shotgun (WGS) entry which is preliminary data.</text>
</comment>
<keyword evidence="2" id="KW-1185">Reference proteome</keyword>
<name>A0A7W7M785_9ACTN</name>
<dbReference type="EMBL" id="JACHNB010000001">
    <property type="protein sequence ID" value="MBB4739560.1"/>
    <property type="molecule type" value="Genomic_DNA"/>
</dbReference>
<evidence type="ECO:0000313" key="1">
    <source>
        <dbReference type="EMBL" id="MBB4739560.1"/>
    </source>
</evidence>